<dbReference type="STRING" id="1448321.A0A317VL36"/>
<dbReference type="Gene3D" id="1.20.1720.10">
    <property type="entry name" value="Multidrug resistance protein D"/>
    <property type="match status" value="1"/>
</dbReference>
<feature type="transmembrane region" description="Helical" evidence="5">
    <location>
        <begin position="178"/>
        <end position="199"/>
    </location>
</feature>
<feature type="transmembrane region" description="Helical" evidence="5">
    <location>
        <begin position="234"/>
        <end position="257"/>
    </location>
</feature>
<evidence type="ECO:0000256" key="2">
    <source>
        <dbReference type="ARBA" id="ARBA00022692"/>
    </source>
</evidence>
<dbReference type="VEuPathDB" id="FungiDB:BO70DRAFT_372844"/>
<keyword evidence="3 5" id="KW-1133">Transmembrane helix</keyword>
<organism evidence="7 8">
    <name type="scientific">Aspergillus heteromorphus CBS 117.55</name>
    <dbReference type="NCBI Taxonomy" id="1448321"/>
    <lineage>
        <taxon>Eukaryota</taxon>
        <taxon>Fungi</taxon>
        <taxon>Dikarya</taxon>
        <taxon>Ascomycota</taxon>
        <taxon>Pezizomycotina</taxon>
        <taxon>Eurotiomycetes</taxon>
        <taxon>Eurotiomycetidae</taxon>
        <taxon>Eurotiales</taxon>
        <taxon>Aspergillaceae</taxon>
        <taxon>Aspergillus</taxon>
        <taxon>Aspergillus subgen. Circumdati</taxon>
    </lineage>
</organism>
<feature type="transmembrane region" description="Helical" evidence="5">
    <location>
        <begin position="623"/>
        <end position="643"/>
    </location>
</feature>
<dbReference type="GO" id="GO:0005886">
    <property type="term" value="C:plasma membrane"/>
    <property type="evidence" value="ECO:0007669"/>
    <property type="project" value="TreeGrafter"/>
</dbReference>
<accession>A0A317VL36</accession>
<dbReference type="RefSeq" id="XP_025397229.1">
    <property type="nucleotide sequence ID" value="XM_025544880.1"/>
</dbReference>
<feature type="transmembrane region" description="Helical" evidence="5">
    <location>
        <begin position="425"/>
        <end position="448"/>
    </location>
</feature>
<dbReference type="GeneID" id="37067117"/>
<feature type="transmembrane region" description="Helical" evidence="5">
    <location>
        <begin position="305"/>
        <end position="327"/>
    </location>
</feature>
<comment type="subcellular location">
    <subcellularLocation>
        <location evidence="1">Membrane</location>
        <topology evidence="1">Multi-pass membrane protein</topology>
    </subcellularLocation>
</comment>
<dbReference type="GO" id="GO:0022857">
    <property type="term" value="F:transmembrane transporter activity"/>
    <property type="evidence" value="ECO:0007669"/>
    <property type="project" value="InterPro"/>
</dbReference>
<dbReference type="SUPFAM" id="SSF103473">
    <property type="entry name" value="MFS general substrate transporter"/>
    <property type="match status" value="2"/>
</dbReference>
<dbReference type="AlphaFoldDB" id="A0A317VL36"/>
<dbReference type="InterPro" id="IPR036259">
    <property type="entry name" value="MFS_trans_sf"/>
</dbReference>
<dbReference type="EMBL" id="MSFL01000022">
    <property type="protein sequence ID" value="PWY75104.1"/>
    <property type="molecule type" value="Genomic_DNA"/>
</dbReference>
<feature type="transmembrane region" description="Helical" evidence="5">
    <location>
        <begin position="526"/>
        <end position="547"/>
    </location>
</feature>
<evidence type="ECO:0000313" key="7">
    <source>
        <dbReference type="EMBL" id="PWY75104.1"/>
    </source>
</evidence>
<feature type="transmembrane region" description="Helical" evidence="5">
    <location>
        <begin position="347"/>
        <end position="370"/>
    </location>
</feature>
<dbReference type="Proteomes" id="UP000247233">
    <property type="component" value="Unassembled WGS sequence"/>
</dbReference>
<feature type="transmembrane region" description="Helical" evidence="5">
    <location>
        <begin position="382"/>
        <end position="404"/>
    </location>
</feature>
<evidence type="ECO:0000256" key="5">
    <source>
        <dbReference type="SAM" id="Phobius"/>
    </source>
</evidence>
<evidence type="ECO:0000256" key="3">
    <source>
        <dbReference type="ARBA" id="ARBA00022989"/>
    </source>
</evidence>
<feature type="transmembrane region" description="Helical" evidence="5">
    <location>
        <begin position="494"/>
        <end position="514"/>
    </location>
</feature>
<comment type="caution">
    <text evidence="7">The sequence shown here is derived from an EMBL/GenBank/DDBJ whole genome shotgun (WGS) entry which is preliminary data.</text>
</comment>
<feature type="domain" description="Major facilitator superfamily (MFS) profile" evidence="6">
    <location>
        <begin position="174"/>
        <end position="647"/>
    </location>
</feature>
<feature type="transmembrane region" description="Helical" evidence="5">
    <location>
        <begin position="211"/>
        <end position="228"/>
    </location>
</feature>
<dbReference type="PANTHER" id="PTHR23501">
    <property type="entry name" value="MAJOR FACILITATOR SUPERFAMILY"/>
    <property type="match status" value="1"/>
</dbReference>
<dbReference type="InterPro" id="IPR029058">
    <property type="entry name" value="AB_hydrolase_fold"/>
</dbReference>
<sequence length="652" mass="70674">MRILCRGIDLDQVFEIQTAAIRYELGDNHVYDFVEGTVPARIYPGVELISWKDEPMYAYFDDQDPDTGLAAYRHLEQHLCDEGPYDGVIAFSQAGTMILTYLIHLAKRDPRAEMPFRFAIILSITHPPLDYEALQEGRVECIDLQKAAGIIPIPSAHIWGSRDEAASKVATSNNCNSIALSLFLATAEITIISTSLVTIGDHLVGREQGTWIITSYLLTFTGFLASWAKFSDVFGLRIALLSSVFLFIAFSGGCGAAQNIDQLIIFRALQGIGGSGAFSLCLFGLVRIVPPERFDTASAVGSGVLTFALILGSLIGGGISSSGAWRWIFLFKSGGHLRHAQSQLREFLIQADSVGCVLLLAFSMLLVAALEEAKVRYAWSSGLIIGLLTGSGVLCVAFLVWELLLSRAHIRMEPMLPWRLFKDRALVGIVIIRRGFFLTGPAVTILYIELPQRFQTVNGYRAIQSGLRVLAFGVGSPVGAICCTILAGRLRTPFVYLTLVGSVLQIAGSFLLSSVPTTINVWPGQYGYMAMTGMGTGISIAALYMSLPVVVSGRDLSIAMGLTLQARMLGASLGVAIVNSILVTYVKGHLSPADAAADPNHLVGFPVETQDRIRTVYASGYNLQMYAVGAFGAAQLFAAALMWKKNQVRFVK</sequence>
<feature type="transmembrane region" description="Helical" evidence="5">
    <location>
        <begin position="568"/>
        <end position="586"/>
    </location>
</feature>
<protein>
    <submittedName>
        <fullName evidence="7">Major facilitator superfamily transporter</fullName>
    </submittedName>
</protein>
<gene>
    <name evidence="7" type="ORF">BO70DRAFT_372844</name>
</gene>
<dbReference type="OrthoDB" id="440553at2759"/>
<dbReference type="Pfam" id="PF07690">
    <property type="entry name" value="MFS_1"/>
    <property type="match status" value="1"/>
</dbReference>
<proteinExistence type="predicted"/>
<dbReference type="Pfam" id="PF03959">
    <property type="entry name" value="FSH1"/>
    <property type="match status" value="1"/>
</dbReference>
<dbReference type="InterPro" id="IPR020846">
    <property type="entry name" value="MFS_dom"/>
</dbReference>
<feature type="transmembrane region" description="Helical" evidence="5">
    <location>
        <begin position="264"/>
        <end position="285"/>
    </location>
</feature>
<keyword evidence="2 5" id="KW-0812">Transmembrane</keyword>
<dbReference type="PROSITE" id="PS50850">
    <property type="entry name" value="MFS"/>
    <property type="match status" value="1"/>
</dbReference>
<name>A0A317VL36_9EURO</name>
<dbReference type="InterPro" id="IPR011701">
    <property type="entry name" value="MFS"/>
</dbReference>
<keyword evidence="8" id="KW-1185">Reference proteome</keyword>
<dbReference type="Gene3D" id="1.20.1250.20">
    <property type="entry name" value="MFS general substrate transporter like domains"/>
    <property type="match status" value="1"/>
</dbReference>
<dbReference type="PANTHER" id="PTHR23501:SF43">
    <property type="entry name" value="MULTIDRUG TRANSPORTER, PUTATIVE (AFU_ORTHOLOGUE AFUA_6G03040)-RELATED"/>
    <property type="match status" value="1"/>
</dbReference>
<evidence type="ECO:0000256" key="4">
    <source>
        <dbReference type="ARBA" id="ARBA00023136"/>
    </source>
</evidence>
<evidence type="ECO:0000313" key="8">
    <source>
        <dbReference type="Proteomes" id="UP000247233"/>
    </source>
</evidence>
<dbReference type="InterPro" id="IPR005645">
    <property type="entry name" value="FSH-like_dom"/>
</dbReference>
<dbReference type="Gene3D" id="3.40.50.1820">
    <property type="entry name" value="alpha/beta hydrolase"/>
    <property type="match status" value="1"/>
</dbReference>
<feature type="transmembrane region" description="Helical" evidence="5">
    <location>
        <begin position="468"/>
        <end position="487"/>
    </location>
</feature>
<evidence type="ECO:0000256" key="1">
    <source>
        <dbReference type="ARBA" id="ARBA00004141"/>
    </source>
</evidence>
<evidence type="ECO:0000259" key="6">
    <source>
        <dbReference type="PROSITE" id="PS50850"/>
    </source>
</evidence>
<reference evidence="7 8" key="1">
    <citation type="submission" date="2016-12" db="EMBL/GenBank/DDBJ databases">
        <title>The genomes of Aspergillus section Nigri reveals drivers in fungal speciation.</title>
        <authorList>
            <consortium name="DOE Joint Genome Institute"/>
            <person name="Vesth T.C."/>
            <person name="Nybo J."/>
            <person name="Theobald S."/>
            <person name="Brandl J."/>
            <person name="Frisvad J.C."/>
            <person name="Nielsen K.F."/>
            <person name="Lyhne E.K."/>
            <person name="Kogle M.E."/>
            <person name="Kuo A."/>
            <person name="Riley R."/>
            <person name="Clum A."/>
            <person name="Nolan M."/>
            <person name="Lipzen A."/>
            <person name="Salamov A."/>
            <person name="Henrissat B."/>
            <person name="Wiebenga A."/>
            <person name="De Vries R.P."/>
            <person name="Grigoriev I.V."/>
            <person name="Mortensen U.H."/>
            <person name="Andersen M.R."/>
            <person name="Baker S.E."/>
        </authorList>
    </citation>
    <scope>NUCLEOTIDE SEQUENCE [LARGE SCALE GENOMIC DNA]</scope>
    <source>
        <strain evidence="7 8">CBS 117.55</strain>
    </source>
</reference>
<keyword evidence="4 5" id="KW-0472">Membrane</keyword>